<evidence type="ECO:0000313" key="1">
    <source>
        <dbReference type="EMBL" id="CDW31935.1"/>
    </source>
</evidence>
<proteinExistence type="predicted"/>
<name>A0A0K2U1J0_LEPSM</name>
<sequence>MIFTIWTRPDRYG</sequence>
<accession>A0A0K2U1J0</accession>
<organism evidence="1">
    <name type="scientific">Lepeophtheirus salmonis</name>
    <name type="common">Salmon louse</name>
    <name type="synonym">Caligus salmonis</name>
    <dbReference type="NCBI Taxonomy" id="72036"/>
    <lineage>
        <taxon>Eukaryota</taxon>
        <taxon>Metazoa</taxon>
        <taxon>Ecdysozoa</taxon>
        <taxon>Arthropoda</taxon>
        <taxon>Crustacea</taxon>
        <taxon>Multicrustacea</taxon>
        <taxon>Hexanauplia</taxon>
        <taxon>Copepoda</taxon>
        <taxon>Siphonostomatoida</taxon>
        <taxon>Caligidae</taxon>
        <taxon>Lepeophtheirus</taxon>
    </lineage>
</organism>
<reference evidence="1" key="1">
    <citation type="submission" date="2014-05" db="EMBL/GenBank/DDBJ databases">
        <authorList>
            <person name="Chronopoulou M."/>
        </authorList>
    </citation>
    <scope>NUCLEOTIDE SEQUENCE</scope>
    <source>
        <tissue evidence="1">Whole organism</tissue>
    </source>
</reference>
<protein>
    <submittedName>
        <fullName evidence="1">Uncharacterized protein</fullName>
    </submittedName>
</protein>
<dbReference type="EMBL" id="HACA01014574">
    <property type="protein sequence ID" value="CDW31935.1"/>
    <property type="molecule type" value="Transcribed_RNA"/>
</dbReference>